<protein>
    <submittedName>
        <fullName evidence="1">Prolyl-tRNA synthetase</fullName>
    </submittedName>
</protein>
<reference evidence="1" key="1">
    <citation type="submission" date="2018-02" db="EMBL/GenBank/DDBJ databases">
        <title>Rhizophora mucronata_Transcriptome.</title>
        <authorList>
            <person name="Meera S.P."/>
            <person name="Sreeshan A."/>
            <person name="Augustine A."/>
        </authorList>
    </citation>
    <scope>NUCLEOTIDE SEQUENCE</scope>
    <source>
        <tissue evidence="1">Leaf</tissue>
    </source>
</reference>
<evidence type="ECO:0000313" key="1">
    <source>
        <dbReference type="EMBL" id="MBX11427.1"/>
    </source>
</evidence>
<proteinExistence type="predicted"/>
<dbReference type="EMBL" id="GGEC01030946">
    <property type="protein sequence ID" value="MBX11430.1"/>
    <property type="molecule type" value="Transcribed_RNA"/>
</dbReference>
<keyword evidence="1" id="KW-0436">Ligase</keyword>
<sequence length="152" mass="17223">MCVFYGRTDPTTAQKKSKRFLPSSTAQLHLIPPHHRVGPQKNAPNFPDTGKCFVLQCKPRLTDPKMVNTILQKLQLQLPDCPSSNTFSFLRAVRRENTESLLLCLFSPSLHRHHKDPLPICPWILPLLALHTSSHPPCCFISQKLNSYPGVF</sequence>
<dbReference type="EMBL" id="GGEC01030941">
    <property type="protein sequence ID" value="MBX11425.1"/>
    <property type="molecule type" value="Transcribed_RNA"/>
</dbReference>
<dbReference type="EMBL" id="GGEC01030948">
    <property type="protein sequence ID" value="MBX11432.1"/>
    <property type="molecule type" value="Transcribed_RNA"/>
</dbReference>
<accession>A0A2P2L0C6</accession>
<keyword evidence="1" id="KW-0030">Aminoacyl-tRNA synthetase</keyword>
<dbReference type="EMBL" id="GGEC01030943">
    <property type="protein sequence ID" value="MBX11427.1"/>
    <property type="molecule type" value="Transcribed_RNA"/>
</dbReference>
<dbReference type="AlphaFoldDB" id="A0A2P2L0C6"/>
<dbReference type="GO" id="GO:0004812">
    <property type="term" value="F:aminoacyl-tRNA ligase activity"/>
    <property type="evidence" value="ECO:0007669"/>
    <property type="project" value="UniProtKB-KW"/>
</dbReference>
<name>A0A2P2L0C6_RHIMU</name>
<organism evidence="1">
    <name type="scientific">Rhizophora mucronata</name>
    <name type="common">Asiatic mangrove</name>
    <dbReference type="NCBI Taxonomy" id="61149"/>
    <lineage>
        <taxon>Eukaryota</taxon>
        <taxon>Viridiplantae</taxon>
        <taxon>Streptophyta</taxon>
        <taxon>Embryophyta</taxon>
        <taxon>Tracheophyta</taxon>
        <taxon>Spermatophyta</taxon>
        <taxon>Magnoliopsida</taxon>
        <taxon>eudicotyledons</taxon>
        <taxon>Gunneridae</taxon>
        <taxon>Pentapetalae</taxon>
        <taxon>rosids</taxon>
        <taxon>fabids</taxon>
        <taxon>Malpighiales</taxon>
        <taxon>Rhizophoraceae</taxon>
        <taxon>Rhizophora</taxon>
    </lineage>
</organism>